<evidence type="ECO:0000256" key="1">
    <source>
        <dbReference type="SAM" id="SignalP"/>
    </source>
</evidence>
<feature type="signal peptide" evidence="1">
    <location>
        <begin position="1"/>
        <end position="27"/>
    </location>
</feature>
<name>A0ABU1ZJH3_9BURK</name>
<dbReference type="InterPro" id="IPR008311">
    <property type="entry name" value="UCP028101"/>
</dbReference>
<evidence type="ECO:0008006" key="4">
    <source>
        <dbReference type="Google" id="ProtNLM"/>
    </source>
</evidence>
<sequence>MVTETLRHPTRRSLLAQAALLSLGASAWESQAARPPPLAQPQVLTAWNVGGQSWAGVWTPGAQPSGIALPARAHQLLLVPGSRGQAQQALVLARRPGEYLMRMDVRRGRALQWHTMEDDRYLGGHAALSASGKTFFTTETDGETGQGLIAERDLQSLEKLREFPSGGIGPHALLLEPAGTLLVANGGILNLPETGRRKLNVGRMEPNLTRLDAATGAVLAQYRLTDSFLSLRHLAIAPNGTVAVALQAEHADPVARTRAPAMALLEGEQLRTVPWDAATGAPPAWDGYAGDVCCTADRFWISAPHAGWLASWTHQGHDLQSQALPGAGALAANGGRWMVGGDEAALLYRDSAPQPRRYGVHMPWDNHAALLHFS</sequence>
<dbReference type="Gene3D" id="2.130.10.10">
    <property type="entry name" value="YVTN repeat-like/Quinoprotein amine dehydrogenase"/>
    <property type="match status" value="1"/>
</dbReference>
<dbReference type="RefSeq" id="WP_310338733.1">
    <property type="nucleotide sequence ID" value="NZ_JAVDXO010000001.1"/>
</dbReference>
<keyword evidence="1" id="KW-0732">Signal</keyword>
<evidence type="ECO:0000313" key="2">
    <source>
        <dbReference type="EMBL" id="MDR7305020.1"/>
    </source>
</evidence>
<dbReference type="EMBL" id="JAVDXO010000001">
    <property type="protein sequence ID" value="MDR7305020.1"/>
    <property type="molecule type" value="Genomic_DNA"/>
</dbReference>
<feature type="chain" id="PRO_5045920543" description="Twin-arginine translocation pathway signal" evidence="1">
    <location>
        <begin position="28"/>
        <end position="374"/>
    </location>
</feature>
<proteinExistence type="predicted"/>
<dbReference type="Proteomes" id="UP001268089">
    <property type="component" value="Unassembled WGS sequence"/>
</dbReference>
<organism evidence="2 3">
    <name type="scientific">Rhodoferax saidenbachensis</name>
    <dbReference type="NCBI Taxonomy" id="1484693"/>
    <lineage>
        <taxon>Bacteria</taxon>
        <taxon>Pseudomonadati</taxon>
        <taxon>Pseudomonadota</taxon>
        <taxon>Betaproteobacteria</taxon>
        <taxon>Burkholderiales</taxon>
        <taxon>Comamonadaceae</taxon>
        <taxon>Rhodoferax</taxon>
    </lineage>
</organism>
<keyword evidence="3" id="KW-1185">Reference proteome</keyword>
<protein>
    <recommendedName>
        <fullName evidence="4">Twin-arginine translocation pathway signal</fullName>
    </recommendedName>
</protein>
<comment type="caution">
    <text evidence="2">The sequence shown here is derived from an EMBL/GenBank/DDBJ whole genome shotgun (WGS) entry which is preliminary data.</text>
</comment>
<gene>
    <name evidence="2" type="ORF">J2X15_000286</name>
</gene>
<dbReference type="InterPro" id="IPR011044">
    <property type="entry name" value="Quino_amine_DH_bsu"/>
</dbReference>
<reference evidence="2 3" key="1">
    <citation type="submission" date="2023-07" db="EMBL/GenBank/DDBJ databases">
        <title>Sorghum-associated microbial communities from plants grown in Nebraska, USA.</title>
        <authorList>
            <person name="Schachtman D."/>
        </authorList>
    </citation>
    <scope>NUCLEOTIDE SEQUENCE [LARGE SCALE GENOMIC DNA]</scope>
    <source>
        <strain evidence="2 3">BE308</strain>
    </source>
</reference>
<dbReference type="SUPFAM" id="SSF50969">
    <property type="entry name" value="YVTN repeat-like/Quinoprotein amine dehydrogenase"/>
    <property type="match status" value="1"/>
</dbReference>
<dbReference type="Pfam" id="PF07433">
    <property type="entry name" value="DUF1513"/>
    <property type="match status" value="1"/>
</dbReference>
<dbReference type="InterPro" id="IPR015943">
    <property type="entry name" value="WD40/YVTN_repeat-like_dom_sf"/>
</dbReference>
<evidence type="ECO:0000313" key="3">
    <source>
        <dbReference type="Proteomes" id="UP001268089"/>
    </source>
</evidence>
<accession>A0ABU1ZJH3</accession>